<evidence type="ECO:0000313" key="3">
    <source>
        <dbReference type="Proteomes" id="UP001152320"/>
    </source>
</evidence>
<accession>A0A9Q1C1H5</accession>
<dbReference type="AlphaFoldDB" id="A0A9Q1C1H5"/>
<feature type="chain" id="PRO_5040206446" evidence="1">
    <location>
        <begin position="20"/>
        <end position="137"/>
    </location>
</feature>
<organism evidence="2 3">
    <name type="scientific">Holothuria leucospilota</name>
    <name type="common">Black long sea cucumber</name>
    <name type="synonym">Mertensiothuria leucospilota</name>
    <dbReference type="NCBI Taxonomy" id="206669"/>
    <lineage>
        <taxon>Eukaryota</taxon>
        <taxon>Metazoa</taxon>
        <taxon>Echinodermata</taxon>
        <taxon>Eleutherozoa</taxon>
        <taxon>Echinozoa</taxon>
        <taxon>Holothuroidea</taxon>
        <taxon>Aspidochirotacea</taxon>
        <taxon>Aspidochirotida</taxon>
        <taxon>Holothuriidae</taxon>
        <taxon>Holothuria</taxon>
    </lineage>
</organism>
<reference evidence="2" key="1">
    <citation type="submission" date="2021-10" db="EMBL/GenBank/DDBJ databases">
        <title>Tropical sea cucumber genome reveals ecological adaptation and Cuvierian tubules defense mechanism.</title>
        <authorList>
            <person name="Chen T."/>
        </authorList>
    </citation>
    <scope>NUCLEOTIDE SEQUENCE</scope>
    <source>
        <strain evidence="2">Nanhai2018</strain>
        <tissue evidence="2">Muscle</tissue>
    </source>
</reference>
<evidence type="ECO:0000256" key="1">
    <source>
        <dbReference type="SAM" id="SignalP"/>
    </source>
</evidence>
<proteinExistence type="predicted"/>
<keyword evidence="3" id="KW-1185">Reference proteome</keyword>
<gene>
    <name evidence="2" type="ORF">HOLleu_17522</name>
</gene>
<dbReference type="Proteomes" id="UP001152320">
    <property type="component" value="Chromosome 8"/>
</dbReference>
<protein>
    <submittedName>
        <fullName evidence="2">Uncharacterized protein</fullName>
    </submittedName>
</protein>
<comment type="caution">
    <text evidence="2">The sequence shown here is derived from an EMBL/GenBank/DDBJ whole genome shotgun (WGS) entry which is preliminary data.</text>
</comment>
<evidence type="ECO:0000313" key="2">
    <source>
        <dbReference type="EMBL" id="KAJ8036872.1"/>
    </source>
</evidence>
<name>A0A9Q1C1H5_HOLLE</name>
<feature type="signal peptide" evidence="1">
    <location>
        <begin position="1"/>
        <end position="19"/>
    </location>
</feature>
<keyword evidence="1" id="KW-0732">Signal</keyword>
<dbReference type="EMBL" id="JAIZAY010000008">
    <property type="protein sequence ID" value="KAJ8036872.1"/>
    <property type="molecule type" value="Genomic_DNA"/>
</dbReference>
<sequence>MKFIFALGFLVCCWHTSFAQMIPIPQQIVPKNTVPDHGYCYRNPSIICNTAGMEVQYSAEDCIQCDCIGEGQGVLCCMKSPFPIVKSHQFCNVFLDTSTCQYQLIPTITHGNHACCIEGYSTSVIEEKSPSSKQDKI</sequence>